<evidence type="ECO:0000313" key="3">
    <source>
        <dbReference type="EMBL" id="KAH7376278.1"/>
    </source>
</evidence>
<sequence>MRGGWGSPRSRMVFLVAAAPASWGQLHAWRITSHVGLGVGVWSRPSRPRHRSDPGSLVSLGSGSPGSGEEEVVPA</sequence>
<feature type="signal peptide" evidence="2">
    <location>
        <begin position="1"/>
        <end position="28"/>
    </location>
</feature>
<gene>
    <name evidence="3" type="ORF">B0T11DRAFT_19070</name>
</gene>
<dbReference type="EMBL" id="JAGPXD010000001">
    <property type="protein sequence ID" value="KAH7376278.1"/>
    <property type="molecule type" value="Genomic_DNA"/>
</dbReference>
<feature type="chain" id="PRO_5035438937" description="Secreted protein" evidence="2">
    <location>
        <begin position="29"/>
        <end position="75"/>
    </location>
</feature>
<keyword evidence="2" id="KW-0732">Signal</keyword>
<name>A0A8K0XA06_9PEZI</name>
<evidence type="ECO:0000313" key="4">
    <source>
        <dbReference type="Proteomes" id="UP000813385"/>
    </source>
</evidence>
<proteinExistence type="predicted"/>
<dbReference type="AlphaFoldDB" id="A0A8K0XA06"/>
<evidence type="ECO:0008006" key="5">
    <source>
        <dbReference type="Google" id="ProtNLM"/>
    </source>
</evidence>
<protein>
    <recommendedName>
        <fullName evidence="5">Secreted protein</fullName>
    </recommendedName>
</protein>
<evidence type="ECO:0000256" key="2">
    <source>
        <dbReference type="SAM" id="SignalP"/>
    </source>
</evidence>
<dbReference type="Proteomes" id="UP000813385">
    <property type="component" value="Unassembled WGS sequence"/>
</dbReference>
<reference evidence="3" key="1">
    <citation type="journal article" date="2021" name="Nat. Commun.">
        <title>Genetic determinants of endophytism in the Arabidopsis root mycobiome.</title>
        <authorList>
            <person name="Mesny F."/>
            <person name="Miyauchi S."/>
            <person name="Thiergart T."/>
            <person name="Pickel B."/>
            <person name="Atanasova L."/>
            <person name="Karlsson M."/>
            <person name="Huettel B."/>
            <person name="Barry K.W."/>
            <person name="Haridas S."/>
            <person name="Chen C."/>
            <person name="Bauer D."/>
            <person name="Andreopoulos W."/>
            <person name="Pangilinan J."/>
            <person name="LaButti K."/>
            <person name="Riley R."/>
            <person name="Lipzen A."/>
            <person name="Clum A."/>
            <person name="Drula E."/>
            <person name="Henrissat B."/>
            <person name="Kohler A."/>
            <person name="Grigoriev I.V."/>
            <person name="Martin F.M."/>
            <person name="Hacquard S."/>
        </authorList>
    </citation>
    <scope>NUCLEOTIDE SEQUENCE</scope>
    <source>
        <strain evidence="3">MPI-CAGE-AT-0016</strain>
    </source>
</reference>
<evidence type="ECO:0000256" key="1">
    <source>
        <dbReference type="SAM" id="MobiDB-lite"/>
    </source>
</evidence>
<feature type="region of interest" description="Disordered" evidence="1">
    <location>
        <begin position="42"/>
        <end position="75"/>
    </location>
</feature>
<keyword evidence="4" id="KW-1185">Reference proteome</keyword>
<comment type="caution">
    <text evidence="3">The sequence shown here is derived from an EMBL/GenBank/DDBJ whole genome shotgun (WGS) entry which is preliminary data.</text>
</comment>
<organism evidence="3 4">
    <name type="scientific">Plectosphaerella cucumerina</name>
    <dbReference type="NCBI Taxonomy" id="40658"/>
    <lineage>
        <taxon>Eukaryota</taxon>
        <taxon>Fungi</taxon>
        <taxon>Dikarya</taxon>
        <taxon>Ascomycota</taxon>
        <taxon>Pezizomycotina</taxon>
        <taxon>Sordariomycetes</taxon>
        <taxon>Hypocreomycetidae</taxon>
        <taxon>Glomerellales</taxon>
        <taxon>Plectosphaerellaceae</taxon>
        <taxon>Plectosphaerella</taxon>
    </lineage>
</organism>
<accession>A0A8K0XA06</accession>